<dbReference type="Gene3D" id="3.30.200.20">
    <property type="entry name" value="Phosphorylase Kinase, domain 1"/>
    <property type="match status" value="1"/>
</dbReference>
<dbReference type="GO" id="GO:0004674">
    <property type="term" value="F:protein serine/threonine kinase activity"/>
    <property type="evidence" value="ECO:0007669"/>
    <property type="project" value="UniProtKB-KW"/>
</dbReference>
<reference evidence="11" key="1">
    <citation type="journal article" date="2020" name="bioRxiv">
        <title>Comparative genomics of Chlamydomonas.</title>
        <authorList>
            <person name="Craig R.J."/>
            <person name="Hasan A.R."/>
            <person name="Ness R.W."/>
            <person name="Keightley P.D."/>
        </authorList>
    </citation>
    <scope>NUCLEOTIDE SEQUENCE</scope>
    <source>
        <strain evidence="11">CCAP 11/70</strain>
    </source>
</reference>
<feature type="binding site" evidence="7">
    <location>
        <begin position="333"/>
        <end position="335"/>
    </location>
    <ligand>
        <name>ATP</name>
        <dbReference type="ChEBI" id="CHEBI:30616"/>
    </ligand>
</feature>
<evidence type="ECO:0000256" key="1">
    <source>
        <dbReference type="ARBA" id="ARBA00022527"/>
    </source>
</evidence>
<dbReference type="FunFam" id="3.30.200.20:FF:000042">
    <property type="entry name" value="Aurora kinase A"/>
    <property type="match status" value="1"/>
</dbReference>
<evidence type="ECO:0000256" key="2">
    <source>
        <dbReference type="ARBA" id="ARBA00022679"/>
    </source>
</evidence>
<dbReference type="PROSITE" id="PS00108">
    <property type="entry name" value="PROTEIN_KINASE_ST"/>
    <property type="match status" value="1"/>
</dbReference>
<feature type="region of interest" description="Disordered" evidence="9">
    <location>
        <begin position="190"/>
        <end position="227"/>
    </location>
</feature>
<keyword evidence="1" id="KW-0723">Serine/threonine-protein kinase</keyword>
<evidence type="ECO:0000313" key="11">
    <source>
        <dbReference type="EMBL" id="KAG2491852.1"/>
    </source>
</evidence>
<evidence type="ECO:0000256" key="6">
    <source>
        <dbReference type="PIRSR" id="PIRSR630616-1"/>
    </source>
</evidence>
<dbReference type="Gene3D" id="1.10.510.10">
    <property type="entry name" value="Transferase(Phosphotransferase) domain 1"/>
    <property type="match status" value="1"/>
</dbReference>
<feature type="binding site" evidence="7">
    <location>
        <begin position="384"/>
        <end position="385"/>
    </location>
    <ligand>
        <name>ATP</name>
        <dbReference type="ChEBI" id="CHEBI:30616"/>
    </ligand>
</feature>
<dbReference type="PANTHER" id="PTHR24350">
    <property type="entry name" value="SERINE/THREONINE-PROTEIN KINASE IAL-RELATED"/>
    <property type="match status" value="1"/>
</dbReference>
<name>A0A835XVE0_9CHLO</name>
<proteinExistence type="predicted"/>
<keyword evidence="5 7" id="KW-0067">ATP-binding</keyword>
<protein>
    <recommendedName>
        <fullName evidence="10">Protein kinase domain-containing protein</fullName>
    </recommendedName>
</protein>
<evidence type="ECO:0000256" key="7">
    <source>
        <dbReference type="PIRSR" id="PIRSR630616-2"/>
    </source>
</evidence>
<dbReference type="FunFam" id="1.10.510.10:FF:000813">
    <property type="entry name" value="Aurora-like kinase"/>
    <property type="match status" value="1"/>
</dbReference>
<dbReference type="OrthoDB" id="377346at2759"/>
<dbReference type="Pfam" id="PF00069">
    <property type="entry name" value="Pkinase"/>
    <property type="match status" value="1"/>
</dbReference>
<feature type="binding site" evidence="7">
    <location>
        <position position="398"/>
    </location>
    <ligand>
        <name>ATP</name>
        <dbReference type="ChEBI" id="CHEBI:30616"/>
    </ligand>
</feature>
<feature type="compositionally biased region" description="Basic and acidic residues" evidence="9">
    <location>
        <begin position="1"/>
        <end position="10"/>
    </location>
</feature>
<dbReference type="SMART" id="SM00220">
    <property type="entry name" value="S_TKc"/>
    <property type="match status" value="1"/>
</dbReference>
<feature type="compositionally biased region" description="Pro residues" evidence="9">
    <location>
        <begin position="194"/>
        <end position="209"/>
    </location>
</feature>
<dbReference type="InterPro" id="IPR008271">
    <property type="entry name" value="Ser/Thr_kinase_AS"/>
</dbReference>
<feature type="region of interest" description="Disordered" evidence="9">
    <location>
        <begin position="552"/>
        <end position="575"/>
    </location>
</feature>
<evidence type="ECO:0000259" key="10">
    <source>
        <dbReference type="PROSITE" id="PS50011"/>
    </source>
</evidence>
<dbReference type="PROSITE" id="PS50011">
    <property type="entry name" value="PROTEIN_KINASE_DOM"/>
    <property type="match status" value="1"/>
</dbReference>
<dbReference type="Proteomes" id="UP000612055">
    <property type="component" value="Unassembled WGS sequence"/>
</dbReference>
<organism evidence="11 12">
    <name type="scientific">Edaphochlamys debaryana</name>
    <dbReference type="NCBI Taxonomy" id="47281"/>
    <lineage>
        <taxon>Eukaryota</taxon>
        <taxon>Viridiplantae</taxon>
        <taxon>Chlorophyta</taxon>
        <taxon>core chlorophytes</taxon>
        <taxon>Chlorophyceae</taxon>
        <taxon>CS clade</taxon>
        <taxon>Chlamydomonadales</taxon>
        <taxon>Chlamydomonadales incertae sedis</taxon>
        <taxon>Edaphochlamys</taxon>
    </lineage>
</organism>
<feature type="cross-link" description="Glycyl lysine isopeptide (Lys-Gly) (interchain with G-Cter in SUMO2)" evidence="8">
    <location>
        <position position="382"/>
    </location>
</feature>
<feature type="binding site" evidence="7">
    <location>
        <position position="285"/>
    </location>
    <ligand>
        <name>ATP</name>
        <dbReference type="ChEBI" id="CHEBI:30616"/>
    </ligand>
</feature>
<evidence type="ECO:0000256" key="5">
    <source>
        <dbReference type="ARBA" id="ARBA00022840"/>
    </source>
</evidence>
<dbReference type="AlphaFoldDB" id="A0A835XVE0"/>
<evidence type="ECO:0000256" key="3">
    <source>
        <dbReference type="ARBA" id="ARBA00022741"/>
    </source>
</evidence>
<comment type="caution">
    <text evidence="11">The sequence shown here is derived from an EMBL/GenBank/DDBJ whole genome shotgun (WGS) entry which is preliminary data.</text>
</comment>
<sequence length="636" mass="67003">MEPSRSRADRFASSSAVPGSAPRPVSVAQILHHSISDPCDDPGHLALGGAPRNENARAVSDLNWHQTVSSSLPSGGPHAAWAVGTNANSSTQIRAASSTQFTVTPMASSGSRTAAARAEARMEARADSGLPSLSECANRWMPSEMSPVHGAISNGAISISSGISGTDGVGVKTRSLSNVSLPAVDKILPRAAAAPPPPPLSPSAQPPLSPVSAADAGSPAAGAAGADGNPSSSMLLAMCPGVPAGMRRRDWSLEDYEVSRRLYKSATSAVYRAKCRRSGLPVALKVYFLSKVPANVVHMIVREIKIHAELVHKNIVMLYAAFQDERRLVLVQEYAARGDLYGIHRAMNRRMTEPQVTELVLVPFLEALSYLHKRGVCHRDIKPENILFTQDWRLVIADFGVSINLNQERAVTRAGTLEYMAPEVERCPLKMRPEENKEKGTLAYTTAVDIWAVGVLAYELLVGFPPFVAENRGQGHPGHDSAGAAFLAAFATRKTLSFPSSASAGARDFISAALAERPEERPTAQALLRHAWLTAALERIAEECARVQAQQAPVRRAPSSSVNAGGPAPPVLTPSRLASGTLANGCLINPTGTQTASRSLSPAASPGAILLAAQPAANSRPPSSAVGPLEPISAAR</sequence>
<feature type="region of interest" description="Disordered" evidence="9">
    <location>
        <begin position="1"/>
        <end position="24"/>
    </location>
</feature>
<dbReference type="InterPro" id="IPR011009">
    <property type="entry name" value="Kinase-like_dom_sf"/>
</dbReference>
<evidence type="ECO:0000256" key="4">
    <source>
        <dbReference type="ARBA" id="ARBA00022777"/>
    </source>
</evidence>
<dbReference type="InterPro" id="IPR000719">
    <property type="entry name" value="Prot_kinase_dom"/>
</dbReference>
<feature type="region of interest" description="Disordered" evidence="9">
    <location>
        <begin position="612"/>
        <end position="636"/>
    </location>
</feature>
<dbReference type="EMBL" id="JAEHOE010000049">
    <property type="protein sequence ID" value="KAG2491852.1"/>
    <property type="molecule type" value="Genomic_DNA"/>
</dbReference>
<dbReference type="SUPFAM" id="SSF56112">
    <property type="entry name" value="Protein kinase-like (PK-like)"/>
    <property type="match status" value="1"/>
</dbReference>
<evidence type="ECO:0000313" key="12">
    <source>
        <dbReference type="Proteomes" id="UP000612055"/>
    </source>
</evidence>
<keyword evidence="2" id="KW-0808">Transferase</keyword>
<evidence type="ECO:0000256" key="9">
    <source>
        <dbReference type="SAM" id="MobiDB-lite"/>
    </source>
</evidence>
<feature type="active site" description="Proton acceptor" evidence="6">
    <location>
        <position position="380"/>
    </location>
</feature>
<feature type="compositionally biased region" description="Low complexity" evidence="9">
    <location>
        <begin position="210"/>
        <end position="227"/>
    </location>
</feature>
<feature type="domain" description="Protein kinase" evidence="10">
    <location>
        <begin position="256"/>
        <end position="533"/>
    </location>
</feature>
<keyword evidence="12" id="KW-1185">Reference proteome</keyword>
<gene>
    <name evidence="11" type="ORF">HYH03_009808</name>
</gene>
<evidence type="ECO:0000256" key="8">
    <source>
        <dbReference type="PIRSR" id="PIRSR630616-3"/>
    </source>
</evidence>
<dbReference type="GO" id="GO:0005524">
    <property type="term" value="F:ATP binding"/>
    <property type="evidence" value="ECO:0007669"/>
    <property type="project" value="UniProtKB-KW"/>
</dbReference>
<accession>A0A835XVE0</accession>
<keyword evidence="4" id="KW-0418">Kinase</keyword>
<keyword evidence="3 7" id="KW-0547">Nucleotide-binding</keyword>
<dbReference type="InterPro" id="IPR030616">
    <property type="entry name" value="Aur-like"/>
</dbReference>